<evidence type="ECO:0000313" key="1">
    <source>
        <dbReference type="EMBL" id="KXZ54664.1"/>
    </source>
</evidence>
<dbReference type="STRING" id="33097.A0A150GXZ8"/>
<dbReference type="Proteomes" id="UP000075714">
    <property type="component" value="Unassembled WGS sequence"/>
</dbReference>
<dbReference type="AlphaFoldDB" id="A0A150GXZ8"/>
<name>A0A150GXZ8_GONPE</name>
<dbReference type="Gene3D" id="1.10.238.10">
    <property type="entry name" value="EF-hand"/>
    <property type="match status" value="1"/>
</dbReference>
<gene>
    <name evidence="1" type="ORF">GPECTOR_4g730</name>
</gene>
<protein>
    <recommendedName>
        <fullName evidence="3">EF-hand domain-containing protein</fullName>
    </recommendedName>
</protein>
<reference evidence="2" key="1">
    <citation type="journal article" date="2016" name="Nat. Commun.">
        <title>The Gonium pectorale genome demonstrates co-option of cell cycle regulation during the evolution of multicellularity.</title>
        <authorList>
            <person name="Hanschen E.R."/>
            <person name="Marriage T.N."/>
            <person name="Ferris P.J."/>
            <person name="Hamaji T."/>
            <person name="Toyoda A."/>
            <person name="Fujiyama A."/>
            <person name="Neme R."/>
            <person name="Noguchi H."/>
            <person name="Minakuchi Y."/>
            <person name="Suzuki M."/>
            <person name="Kawai-Toyooka H."/>
            <person name="Smith D.R."/>
            <person name="Sparks H."/>
            <person name="Anderson J."/>
            <person name="Bakaric R."/>
            <person name="Luria V."/>
            <person name="Karger A."/>
            <person name="Kirschner M.W."/>
            <person name="Durand P.M."/>
            <person name="Michod R.E."/>
            <person name="Nozaki H."/>
            <person name="Olson B.J."/>
        </authorList>
    </citation>
    <scope>NUCLEOTIDE SEQUENCE [LARGE SCALE GENOMIC DNA]</scope>
    <source>
        <strain evidence="2">NIES-2863</strain>
    </source>
</reference>
<comment type="caution">
    <text evidence="1">The sequence shown here is derived from an EMBL/GenBank/DDBJ whole genome shotgun (WGS) entry which is preliminary data.</text>
</comment>
<evidence type="ECO:0000313" key="2">
    <source>
        <dbReference type="Proteomes" id="UP000075714"/>
    </source>
</evidence>
<sequence>MPKVRPVVSGQGFIRREDALRIFREVAPTVRSSTVEEAFDELDIGGSGRVSCDAFMCAFKAHVC</sequence>
<dbReference type="EMBL" id="LSYV01000005">
    <property type="protein sequence ID" value="KXZ54664.1"/>
    <property type="molecule type" value="Genomic_DNA"/>
</dbReference>
<keyword evidence="2" id="KW-1185">Reference proteome</keyword>
<accession>A0A150GXZ8</accession>
<dbReference type="InterPro" id="IPR011992">
    <property type="entry name" value="EF-hand-dom_pair"/>
</dbReference>
<organism evidence="1 2">
    <name type="scientific">Gonium pectorale</name>
    <name type="common">Green alga</name>
    <dbReference type="NCBI Taxonomy" id="33097"/>
    <lineage>
        <taxon>Eukaryota</taxon>
        <taxon>Viridiplantae</taxon>
        <taxon>Chlorophyta</taxon>
        <taxon>core chlorophytes</taxon>
        <taxon>Chlorophyceae</taxon>
        <taxon>CS clade</taxon>
        <taxon>Chlamydomonadales</taxon>
        <taxon>Volvocaceae</taxon>
        <taxon>Gonium</taxon>
    </lineage>
</organism>
<dbReference type="SUPFAM" id="SSF47473">
    <property type="entry name" value="EF-hand"/>
    <property type="match status" value="1"/>
</dbReference>
<evidence type="ECO:0008006" key="3">
    <source>
        <dbReference type="Google" id="ProtNLM"/>
    </source>
</evidence>
<proteinExistence type="predicted"/>
<dbReference type="OrthoDB" id="26525at2759"/>